<keyword evidence="5 14" id="KW-0808">Transferase</keyword>
<comment type="similarity">
    <text evidence="14">Belongs to the ribF family.</text>
</comment>
<evidence type="ECO:0000256" key="4">
    <source>
        <dbReference type="ARBA" id="ARBA00022643"/>
    </source>
</evidence>
<evidence type="ECO:0000313" key="17">
    <source>
        <dbReference type="Proteomes" id="UP000179034"/>
    </source>
</evidence>
<dbReference type="InterPro" id="IPR015864">
    <property type="entry name" value="FAD_synthase"/>
</dbReference>
<dbReference type="SMART" id="SM00904">
    <property type="entry name" value="Flavokinase"/>
    <property type="match status" value="1"/>
</dbReference>
<dbReference type="PIRSF" id="PIRSF004491">
    <property type="entry name" value="FAD_Synth"/>
    <property type="match status" value="1"/>
</dbReference>
<keyword evidence="11" id="KW-0511">Multifunctional enzyme</keyword>
<evidence type="ECO:0000256" key="14">
    <source>
        <dbReference type="PIRNR" id="PIRNR004491"/>
    </source>
</evidence>
<dbReference type="GO" id="GO:0008531">
    <property type="term" value="F:riboflavin kinase activity"/>
    <property type="evidence" value="ECO:0007669"/>
    <property type="project" value="UniProtKB-UniRule"/>
</dbReference>
<dbReference type="SUPFAM" id="SSF52374">
    <property type="entry name" value="Nucleotidylyl transferase"/>
    <property type="match status" value="1"/>
</dbReference>
<dbReference type="CDD" id="cd02064">
    <property type="entry name" value="FAD_synthetase_N"/>
    <property type="match status" value="1"/>
</dbReference>
<evidence type="ECO:0000256" key="2">
    <source>
        <dbReference type="ARBA" id="ARBA00005201"/>
    </source>
</evidence>
<keyword evidence="10 14" id="KW-0067">ATP-binding</keyword>
<evidence type="ECO:0000256" key="6">
    <source>
        <dbReference type="ARBA" id="ARBA00022695"/>
    </source>
</evidence>
<comment type="catalytic activity">
    <reaction evidence="13 14">
        <text>FMN + ATP + H(+) = FAD + diphosphate</text>
        <dbReference type="Rhea" id="RHEA:17237"/>
        <dbReference type="ChEBI" id="CHEBI:15378"/>
        <dbReference type="ChEBI" id="CHEBI:30616"/>
        <dbReference type="ChEBI" id="CHEBI:33019"/>
        <dbReference type="ChEBI" id="CHEBI:57692"/>
        <dbReference type="ChEBI" id="CHEBI:58210"/>
        <dbReference type="EC" id="2.7.7.2"/>
    </reaction>
</comment>
<dbReference type="GO" id="GO:0009231">
    <property type="term" value="P:riboflavin biosynthetic process"/>
    <property type="evidence" value="ECO:0007669"/>
    <property type="project" value="InterPro"/>
</dbReference>
<sequence>MNADEDRTSKVVDTGEGAVITVGTFDGIHIGHQTVLDCVVKDAKRKFLKGIVLTFQTHPLQVLRPSEAPRLLTTLEEKVSLLTRFGIDGVEIIPFTPEFSRLSPVAFVRDYLSKKFQMVELVIGYDHGFGHGRQGSVAVLRSIADELGFQLVVVDPVKVDSQAVSSSRIREAIGRGDLDYTGRALGRPYSFLGRVVRGDGRGRDIGFPTANLALSGHDKLLPPDGVYAVQVELKGEAYAGMLHQGKRPPFERAARSIEVHLIDFEGDILNESLEVGYLKWIRPIERFVGPDELRAQLEKDREYARSTVRLR</sequence>
<evidence type="ECO:0000256" key="11">
    <source>
        <dbReference type="ARBA" id="ARBA00023268"/>
    </source>
</evidence>
<dbReference type="SUPFAM" id="SSF82114">
    <property type="entry name" value="Riboflavin kinase-like"/>
    <property type="match status" value="1"/>
</dbReference>
<keyword evidence="7 14" id="KW-0547">Nucleotide-binding</keyword>
<comment type="caution">
    <text evidence="16">The sequence shown here is derived from an EMBL/GenBank/DDBJ whole genome shotgun (WGS) entry which is preliminary data.</text>
</comment>
<keyword evidence="8 14" id="KW-0418">Kinase</keyword>
<dbReference type="Pfam" id="PF01687">
    <property type="entry name" value="Flavokinase"/>
    <property type="match status" value="1"/>
</dbReference>
<dbReference type="EC" id="2.7.7.2" evidence="14"/>
<dbReference type="GO" id="GO:0005524">
    <property type="term" value="F:ATP binding"/>
    <property type="evidence" value="ECO:0007669"/>
    <property type="project" value="UniProtKB-UniRule"/>
</dbReference>
<keyword evidence="9 14" id="KW-0274">FAD</keyword>
<dbReference type="FunFam" id="3.40.50.620:FF:000021">
    <property type="entry name" value="Riboflavin biosynthesis protein"/>
    <property type="match status" value="1"/>
</dbReference>
<protein>
    <recommendedName>
        <fullName evidence="14">Riboflavin biosynthesis protein</fullName>
    </recommendedName>
    <domain>
        <recommendedName>
            <fullName evidence="14">Riboflavin kinase</fullName>
            <ecNumber evidence="14">2.7.1.26</ecNumber>
        </recommendedName>
        <alternativeName>
            <fullName evidence="14">Flavokinase</fullName>
        </alternativeName>
    </domain>
    <domain>
        <recommendedName>
            <fullName evidence="14">FMN adenylyltransferase</fullName>
            <ecNumber evidence="14">2.7.7.2</ecNumber>
        </recommendedName>
        <alternativeName>
            <fullName evidence="14">FAD pyrophosphorylase</fullName>
        </alternativeName>
        <alternativeName>
            <fullName evidence="14">FAD synthase</fullName>
        </alternativeName>
    </domain>
</protein>
<accession>A0A1F5YD44</accession>
<comment type="pathway">
    <text evidence="2 14">Cofactor biosynthesis; FMN biosynthesis; FMN from riboflavin (ATP route): step 1/1.</text>
</comment>
<comment type="catalytic activity">
    <reaction evidence="12 14">
        <text>riboflavin + ATP = FMN + ADP + H(+)</text>
        <dbReference type="Rhea" id="RHEA:14357"/>
        <dbReference type="ChEBI" id="CHEBI:15378"/>
        <dbReference type="ChEBI" id="CHEBI:30616"/>
        <dbReference type="ChEBI" id="CHEBI:57986"/>
        <dbReference type="ChEBI" id="CHEBI:58210"/>
        <dbReference type="ChEBI" id="CHEBI:456216"/>
        <dbReference type="EC" id="2.7.1.26"/>
    </reaction>
</comment>
<dbReference type="InterPro" id="IPR002606">
    <property type="entry name" value="Riboflavin_kinase_bac"/>
</dbReference>
<keyword evidence="4 14" id="KW-0288">FMN</keyword>
<dbReference type="GO" id="GO:0006747">
    <property type="term" value="P:FAD biosynthetic process"/>
    <property type="evidence" value="ECO:0007669"/>
    <property type="project" value="UniProtKB-UniRule"/>
</dbReference>
<name>A0A1F5YD44_9BACT</name>
<dbReference type="UniPathway" id="UPA00276">
    <property type="reaction ID" value="UER00406"/>
</dbReference>
<dbReference type="NCBIfam" id="TIGR00083">
    <property type="entry name" value="ribF"/>
    <property type="match status" value="1"/>
</dbReference>
<gene>
    <name evidence="16" type="ORF">A2Z06_02740</name>
</gene>
<dbReference type="EMBL" id="MFIW01000008">
    <property type="protein sequence ID" value="OGF98107.1"/>
    <property type="molecule type" value="Genomic_DNA"/>
</dbReference>
<evidence type="ECO:0000256" key="3">
    <source>
        <dbReference type="ARBA" id="ARBA00022630"/>
    </source>
</evidence>
<dbReference type="InterPro" id="IPR014729">
    <property type="entry name" value="Rossmann-like_a/b/a_fold"/>
</dbReference>
<comment type="pathway">
    <text evidence="1 14">Cofactor biosynthesis; FAD biosynthesis; FAD from FMN: step 1/1.</text>
</comment>
<keyword evidence="6 14" id="KW-0548">Nucleotidyltransferase</keyword>
<reference evidence="16 17" key="1">
    <citation type="journal article" date="2016" name="Nat. Commun.">
        <title>Thousands of microbial genomes shed light on interconnected biogeochemical processes in an aquifer system.</title>
        <authorList>
            <person name="Anantharaman K."/>
            <person name="Brown C.T."/>
            <person name="Hug L.A."/>
            <person name="Sharon I."/>
            <person name="Castelle C.J."/>
            <person name="Probst A.J."/>
            <person name="Thomas B.C."/>
            <person name="Singh A."/>
            <person name="Wilkins M.J."/>
            <person name="Karaoz U."/>
            <person name="Brodie E.L."/>
            <person name="Williams K.H."/>
            <person name="Hubbard S.S."/>
            <person name="Banfield J.F."/>
        </authorList>
    </citation>
    <scope>NUCLEOTIDE SEQUENCE [LARGE SCALE GENOMIC DNA]</scope>
</reference>
<evidence type="ECO:0000256" key="9">
    <source>
        <dbReference type="ARBA" id="ARBA00022827"/>
    </source>
</evidence>
<evidence type="ECO:0000256" key="7">
    <source>
        <dbReference type="ARBA" id="ARBA00022741"/>
    </source>
</evidence>
<evidence type="ECO:0000259" key="15">
    <source>
        <dbReference type="SMART" id="SM00904"/>
    </source>
</evidence>
<evidence type="ECO:0000256" key="1">
    <source>
        <dbReference type="ARBA" id="ARBA00004726"/>
    </source>
</evidence>
<feature type="domain" description="Riboflavin kinase" evidence="15">
    <location>
        <begin position="184"/>
        <end position="309"/>
    </location>
</feature>
<evidence type="ECO:0000313" key="16">
    <source>
        <dbReference type="EMBL" id="OGF98107.1"/>
    </source>
</evidence>
<dbReference type="EC" id="2.7.1.26" evidence="14"/>
<dbReference type="InterPro" id="IPR023468">
    <property type="entry name" value="Riboflavin_kinase"/>
</dbReference>
<dbReference type="Gene3D" id="2.40.30.30">
    <property type="entry name" value="Riboflavin kinase-like"/>
    <property type="match status" value="1"/>
</dbReference>
<dbReference type="NCBIfam" id="NF004162">
    <property type="entry name" value="PRK05627.1-5"/>
    <property type="match status" value="1"/>
</dbReference>
<evidence type="ECO:0000256" key="5">
    <source>
        <dbReference type="ARBA" id="ARBA00022679"/>
    </source>
</evidence>
<dbReference type="InterPro" id="IPR015865">
    <property type="entry name" value="Riboflavin_kinase_bac/euk"/>
</dbReference>
<dbReference type="GO" id="GO:0003919">
    <property type="term" value="F:FMN adenylyltransferase activity"/>
    <property type="evidence" value="ECO:0007669"/>
    <property type="project" value="UniProtKB-UniRule"/>
</dbReference>
<evidence type="ECO:0000256" key="8">
    <source>
        <dbReference type="ARBA" id="ARBA00022777"/>
    </source>
</evidence>
<dbReference type="PANTHER" id="PTHR22749">
    <property type="entry name" value="RIBOFLAVIN KINASE/FMN ADENYLYLTRANSFERASE"/>
    <property type="match status" value="1"/>
</dbReference>
<evidence type="ECO:0000256" key="13">
    <source>
        <dbReference type="ARBA" id="ARBA00049494"/>
    </source>
</evidence>
<dbReference type="Pfam" id="PF06574">
    <property type="entry name" value="FAD_syn"/>
    <property type="match status" value="1"/>
</dbReference>
<dbReference type="PANTHER" id="PTHR22749:SF6">
    <property type="entry name" value="RIBOFLAVIN KINASE"/>
    <property type="match status" value="1"/>
</dbReference>
<dbReference type="Gene3D" id="3.40.50.620">
    <property type="entry name" value="HUPs"/>
    <property type="match status" value="1"/>
</dbReference>
<evidence type="ECO:0000256" key="12">
    <source>
        <dbReference type="ARBA" id="ARBA00047880"/>
    </source>
</evidence>
<dbReference type="GO" id="GO:0009398">
    <property type="term" value="P:FMN biosynthetic process"/>
    <property type="evidence" value="ECO:0007669"/>
    <property type="project" value="UniProtKB-UniRule"/>
</dbReference>
<dbReference type="UniPathway" id="UPA00277">
    <property type="reaction ID" value="UER00407"/>
</dbReference>
<organism evidence="16 17">
    <name type="scientific">Candidatus Glassbacteria bacterium RBG_16_58_8</name>
    <dbReference type="NCBI Taxonomy" id="1817866"/>
    <lineage>
        <taxon>Bacteria</taxon>
        <taxon>Candidatus Glassiibacteriota</taxon>
    </lineage>
</organism>
<evidence type="ECO:0000256" key="10">
    <source>
        <dbReference type="ARBA" id="ARBA00022840"/>
    </source>
</evidence>
<proteinExistence type="inferred from homology"/>
<dbReference type="AlphaFoldDB" id="A0A1F5YD44"/>
<dbReference type="Proteomes" id="UP000179034">
    <property type="component" value="Unassembled WGS sequence"/>
</dbReference>
<keyword evidence="3 14" id="KW-0285">Flavoprotein</keyword>
<dbReference type="InterPro" id="IPR023465">
    <property type="entry name" value="Riboflavin_kinase_dom_sf"/>
</dbReference>